<dbReference type="PANTHER" id="PTHR11136:SF0">
    <property type="entry name" value="DIHYDROFOLATE SYNTHETASE-RELATED"/>
    <property type="match status" value="1"/>
</dbReference>
<evidence type="ECO:0000256" key="4">
    <source>
        <dbReference type="ARBA" id="ARBA00022723"/>
    </source>
</evidence>
<dbReference type="NCBIfam" id="TIGR01499">
    <property type="entry name" value="folC"/>
    <property type="match status" value="1"/>
</dbReference>
<evidence type="ECO:0000256" key="8">
    <source>
        <dbReference type="ARBA" id="ARBA00030592"/>
    </source>
</evidence>
<name>A0A164KSM4_9NOCA</name>
<evidence type="ECO:0000256" key="2">
    <source>
        <dbReference type="ARBA" id="ARBA00013025"/>
    </source>
</evidence>
<gene>
    <name evidence="13" type="ORF">AWN90_02895</name>
</gene>
<protein>
    <recommendedName>
        <fullName evidence="2">tetrahydrofolate synthase</fullName>
        <ecNumber evidence="2">6.3.2.17</ecNumber>
    </recommendedName>
    <alternativeName>
        <fullName evidence="8">Tetrahydrofolylpolyglutamate synthase</fullName>
    </alternativeName>
</protein>
<dbReference type="SUPFAM" id="SSF53623">
    <property type="entry name" value="MurD-like peptide ligases, catalytic domain"/>
    <property type="match status" value="1"/>
</dbReference>
<evidence type="ECO:0000259" key="12">
    <source>
        <dbReference type="Pfam" id="PF08245"/>
    </source>
</evidence>
<dbReference type="InterPro" id="IPR004101">
    <property type="entry name" value="Mur_ligase_C"/>
</dbReference>
<keyword evidence="3 10" id="KW-0436">Ligase</keyword>
<organism evidence="13 14">
    <name type="scientific">Nocardia terpenica</name>
    <dbReference type="NCBI Taxonomy" id="455432"/>
    <lineage>
        <taxon>Bacteria</taxon>
        <taxon>Bacillati</taxon>
        <taxon>Actinomycetota</taxon>
        <taxon>Actinomycetes</taxon>
        <taxon>Mycobacteriales</taxon>
        <taxon>Nocardiaceae</taxon>
        <taxon>Nocardia</taxon>
    </lineage>
</organism>
<feature type="domain" description="Mur ligase central" evidence="12">
    <location>
        <begin position="137"/>
        <end position="281"/>
    </location>
</feature>
<dbReference type="OrthoDB" id="9809356at2"/>
<dbReference type="Pfam" id="PF02875">
    <property type="entry name" value="Mur_ligase_C"/>
    <property type="match status" value="1"/>
</dbReference>
<dbReference type="GO" id="GO:0005524">
    <property type="term" value="F:ATP binding"/>
    <property type="evidence" value="ECO:0007669"/>
    <property type="project" value="UniProtKB-KW"/>
</dbReference>
<sequence length="441" mass="47020">MATETDWYQELLEVERELTARAPESAPQPSLDRVRALADLMGGTHQAYPVVHLTGTNGKTTTSRITEAVLRAHGLKTGGFTSPHLQSLVERVTIDGQPLSAERFVQTYRRARPYLDEVDRTQPIIMSYFEAFMGVVFAALADAKIDVGIIEVGLGGAWDATNIVDSAVSVITPIDLDHQRFLGSTRAEIAREKAGIIKPGSTVVIARQVDEVRPVLTERVEQVGATAYWEDRDFAVLSRTATDSGQTLEVRTPSGAVFDGLELPLHGAHQAQNAAVALAAAEALLAPRQPLDPERVRAGIAAASSPGRLEVVASNPLTVIDAAHNPAGAHTTAQGIIDAFPGVRFTGVVAILADKDVKGILTELEPVLDQIIITTNSSPRALPADQLTTLATTIFGPDRVHTEPTLERAIDLARHQIAPPNGGVLITGSIVTAGEARTILT</sequence>
<evidence type="ECO:0000256" key="9">
    <source>
        <dbReference type="ARBA" id="ARBA00047493"/>
    </source>
</evidence>
<evidence type="ECO:0000256" key="5">
    <source>
        <dbReference type="ARBA" id="ARBA00022741"/>
    </source>
</evidence>
<evidence type="ECO:0000313" key="14">
    <source>
        <dbReference type="Proteomes" id="UP000076512"/>
    </source>
</evidence>
<dbReference type="SUPFAM" id="SSF53244">
    <property type="entry name" value="MurD-like peptide ligases, peptide-binding domain"/>
    <property type="match status" value="1"/>
</dbReference>
<evidence type="ECO:0000313" key="13">
    <source>
        <dbReference type="EMBL" id="KZM71682.1"/>
    </source>
</evidence>
<evidence type="ECO:0000256" key="6">
    <source>
        <dbReference type="ARBA" id="ARBA00022840"/>
    </source>
</evidence>
<keyword evidence="14" id="KW-1185">Reference proteome</keyword>
<keyword evidence="4" id="KW-0479">Metal-binding</keyword>
<evidence type="ECO:0000259" key="11">
    <source>
        <dbReference type="Pfam" id="PF02875"/>
    </source>
</evidence>
<dbReference type="PIRSF" id="PIRSF001563">
    <property type="entry name" value="Folylpolyglu_synth"/>
    <property type="match status" value="1"/>
</dbReference>
<evidence type="ECO:0000256" key="7">
    <source>
        <dbReference type="ARBA" id="ARBA00022842"/>
    </source>
</evidence>
<keyword evidence="6 10" id="KW-0067">ATP-binding</keyword>
<dbReference type="InterPro" id="IPR013221">
    <property type="entry name" value="Mur_ligase_cen"/>
</dbReference>
<dbReference type="InterPro" id="IPR036565">
    <property type="entry name" value="Mur-like_cat_sf"/>
</dbReference>
<dbReference type="Proteomes" id="UP000076512">
    <property type="component" value="Unassembled WGS sequence"/>
</dbReference>
<proteinExistence type="inferred from homology"/>
<dbReference type="Gene3D" id="3.40.1190.10">
    <property type="entry name" value="Mur-like, catalytic domain"/>
    <property type="match status" value="1"/>
</dbReference>
<dbReference type="InterPro" id="IPR036615">
    <property type="entry name" value="Mur_ligase_C_dom_sf"/>
</dbReference>
<dbReference type="AlphaFoldDB" id="A0A164KSM4"/>
<dbReference type="PANTHER" id="PTHR11136">
    <property type="entry name" value="FOLYLPOLYGLUTAMATE SYNTHASE-RELATED"/>
    <property type="match status" value="1"/>
</dbReference>
<dbReference type="GO" id="GO:0046872">
    <property type="term" value="F:metal ion binding"/>
    <property type="evidence" value="ECO:0007669"/>
    <property type="project" value="UniProtKB-KW"/>
</dbReference>
<reference evidence="13 14" key="1">
    <citation type="submission" date="2016-04" db="EMBL/GenBank/DDBJ databases">
        <authorList>
            <person name="Evans L.H."/>
            <person name="Alamgir A."/>
            <person name="Owens N."/>
            <person name="Weber N.D."/>
            <person name="Virtaneva K."/>
            <person name="Barbian K."/>
            <person name="Babar A."/>
            <person name="Rosenke K."/>
        </authorList>
    </citation>
    <scope>NUCLEOTIDE SEQUENCE [LARGE SCALE GENOMIC DNA]</scope>
    <source>
        <strain evidence="13 14">IFM 0406</strain>
    </source>
</reference>
<evidence type="ECO:0000256" key="1">
    <source>
        <dbReference type="ARBA" id="ARBA00008276"/>
    </source>
</evidence>
<dbReference type="Gene3D" id="3.90.190.20">
    <property type="entry name" value="Mur ligase, C-terminal domain"/>
    <property type="match status" value="1"/>
</dbReference>
<accession>A0A164KSM4</accession>
<dbReference type="PROSITE" id="PS01012">
    <property type="entry name" value="FOLYLPOLYGLU_SYNT_2"/>
    <property type="match status" value="1"/>
</dbReference>
<dbReference type="InterPro" id="IPR001645">
    <property type="entry name" value="Folylpolyglutamate_synth"/>
</dbReference>
<keyword evidence="5 10" id="KW-0547">Nucleotide-binding</keyword>
<evidence type="ECO:0000256" key="10">
    <source>
        <dbReference type="PIRNR" id="PIRNR001563"/>
    </source>
</evidence>
<dbReference type="EMBL" id="LWGR01000012">
    <property type="protein sequence ID" value="KZM71682.1"/>
    <property type="molecule type" value="Genomic_DNA"/>
</dbReference>
<dbReference type="STRING" id="455432.AWN90_02895"/>
<dbReference type="InterPro" id="IPR018109">
    <property type="entry name" value="Folylpolyglutamate_synth_CS"/>
</dbReference>
<comment type="caution">
    <text evidence="13">The sequence shown here is derived from an EMBL/GenBank/DDBJ whole genome shotgun (WGS) entry which is preliminary data.</text>
</comment>
<dbReference type="Pfam" id="PF08245">
    <property type="entry name" value="Mur_ligase_M"/>
    <property type="match status" value="1"/>
</dbReference>
<dbReference type="GO" id="GO:0004326">
    <property type="term" value="F:tetrahydrofolylpolyglutamate synthase activity"/>
    <property type="evidence" value="ECO:0007669"/>
    <property type="project" value="UniProtKB-EC"/>
</dbReference>
<dbReference type="EC" id="6.3.2.17" evidence="2"/>
<feature type="domain" description="Mur ligase C-terminal" evidence="11">
    <location>
        <begin position="307"/>
        <end position="429"/>
    </location>
</feature>
<comment type="similarity">
    <text evidence="1 10">Belongs to the folylpolyglutamate synthase family.</text>
</comment>
<dbReference type="GO" id="GO:0005737">
    <property type="term" value="C:cytoplasm"/>
    <property type="evidence" value="ECO:0007669"/>
    <property type="project" value="TreeGrafter"/>
</dbReference>
<comment type="catalytic activity">
    <reaction evidence="9">
        <text>(6S)-5,6,7,8-tetrahydrofolyl-(gamma-L-Glu)(n) + L-glutamate + ATP = (6S)-5,6,7,8-tetrahydrofolyl-(gamma-L-Glu)(n+1) + ADP + phosphate + H(+)</text>
        <dbReference type="Rhea" id="RHEA:10580"/>
        <dbReference type="Rhea" id="RHEA-COMP:14738"/>
        <dbReference type="Rhea" id="RHEA-COMP:14740"/>
        <dbReference type="ChEBI" id="CHEBI:15378"/>
        <dbReference type="ChEBI" id="CHEBI:29985"/>
        <dbReference type="ChEBI" id="CHEBI:30616"/>
        <dbReference type="ChEBI" id="CHEBI:43474"/>
        <dbReference type="ChEBI" id="CHEBI:141005"/>
        <dbReference type="ChEBI" id="CHEBI:456216"/>
        <dbReference type="EC" id="6.3.2.17"/>
    </reaction>
</comment>
<dbReference type="GO" id="GO:0008841">
    <property type="term" value="F:dihydrofolate synthase activity"/>
    <property type="evidence" value="ECO:0007669"/>
    <property type="project" value="TreeGrafter"/>
</dbReference>
<evidence type="ECO:0000256" key="3">
    <source>
        <dbReference type="ARBA" id="ARBA00022598"/>
    </source>
</evidence>
<keyword evidence="7" id="KW-0460">Magnesium</keyword>
<dbReference type="RefSeq" id="WP_067577415.1">
    <property type="nucleotide sequence ID" value="NZ_JABMCZ010000003.1"/>
</dbReference>